<comment type="function">
    <text evidence="10">Catalyzes the transfer of an acyl group from acyl-phosphate (acyl-PO(4)) to glycerol-3-phosphate (G3P) to form lysophosphatidic acid (LPA). This enzyme utilizes acyl-phosphate as fatty acyl donor, but not acyl-CoA or acyl-ACP.</text>
</comment>
<evidence type="ECO:0000313" key="11">
    <source>
        <dbReference type="EMBL" id="MTV81178.1"/>
    </source>
</evidence>
<feature type="transmembrane region" description="Helical" evidence="10">
    <location>
        <begin position="155"/>
        <end position="183"/>
    </location>
</feature>
<reference evidence="11 12" key="1">
    <citation type="submission" date="2019-11" db="EMBL/GenBank/DDBJ databases">
        <title>Lactobacillus sp. nov. CRM56-3, isolated from fermented tea leaves.</title>
        <authorList>
            <person name="Phuengjayaem S."/>
            <person name="Tanasupawat S."/>
        </authorList>
    </citation>
    <scope>NUCLEOTIDE SEQUENCE [LARGE SCALE GENOMIC DNA]</scope>
    <source>
        <strain evidence="11 12">CRM56-3</strain>
    </source>
</reference>
<comment type="pathway">
    <text evidence="10">Lipid metabolism; phospholipid metabolism.</text>
</comment>
<evidence type="ECO:0000256" key="8">
    <source>
        <dbReference type="ARBA" id="ARBA00023209"/>
    </source>
</evidence>
<evidence type="ECO:0000256" key="1">
    <source>
        <dbReference type="ARBA" id="ARBA00022475"/>
    </source>
</evidence>
<dbReference type="HAMAP" id="MF_01043">
    <property type="entry name" value="PlsY"/>
    <property type="match status" value="1"/>
</dbReference>
<keyword evidence="8 10" id="KW-0594">Phospholipid biosynthesis</keyword>
<evidence type="ECO:0000313" key="12">
    <source>
        <dbReference type="Proteomes" id="UP000466388"/>
    </source>
</evidence>
<sequence length="215" mass="23681">MEEWNLKLALLLLIAYLLGAIPNGVWIGKRFFHTDIRAEGSGNIGTTNTFRVLGPVAGSAVLILDLAKGTVATLLPIWFHITTNFSSPMLLLFGLMAILGHTVSIFDHFKGGKAVATSAGMLLAYNPILFVIAAALFVSLIYLTSMVSLASMVSFTIITILCFVIHDVYLSILAVGLTIFVYWRHRANIKRIINGTENMVPFGLGYKHRQRQQEK</sequence>
<evidence type="ECO:0000256" key="9">
    <source>
        <dbReference type="ARBA" id="ARBA00023264"/>
    </source>
</evidence>
<accession>A0A7X2XUF4</accession>
<feature type="transmembrane region" description="Helical" evidence="10">
    <location>
        <begin position="87"/>
        <end position="109"/>
    </location>
</feature>
<dbReference type="Pfam" id="PF02660">
    <property type="entry name" value="G3P_acyltransf"/>
    <property type="match status" value="1"/>
</dbReference>
<keyword evidence="2 10" id="KW-0444">Lipid biosynthesis</keyword>
<feature type="transmembrane region" description="Helical" evidence="10">
    <location>
        <begin position="121"/>
        <end position="143"/>
    </location>
</feature>
<keyword evidence="6 10" id="KW-0443">Lipid metabolism</keyword>
<organism evidence="11 12">
    <name type="scientific">Secundilactobacillus folii</name>
    <dbReference type="NCBI Taxonomy" id="2678357"/>
    <lineage>
        <taxon>Bacteria</taxon>
        <taxon>Bacillati</taxon>
        <taxon>Bacillota</taxon>
        <taxon>Bacilli</taxon>
        <taxon>Lactobacillales</taxon>
        <taxon>Lactobacillaceae</taxon>
        <taxon>Secundilactobacillus</taxon>
    </lineage>
</organism>
<dbReference type="UniPathway" id="UPA00085"/>
<dbReference type="NCBIfam" id="TIGR00023">
    <property type="entry name" value="glycerol-3-phosphate 1-O-acyltransferase PlsY"/>
    <property type="match status" value="1"/>
</dbReference>
<dbReference type="RefSeq" id="WP_155430647.1">
    <property type="nucleotide sequence ID" value="NZ_WNJO01000001.1"/>
</dbReference>
<gene>
    <name evidence="10" type="primary">plsY</name>
    <name evidence="11" type="ORF">GM612_00740</name>
</gene>
<keyword evidence="9 10" id="KW-1208">Phospholipid metabolism</keyword>
<evidence type="ECO:0000256" key="5">
    <source>
        <dbReference type="ARBA" id="ARBA00022989"/>
    </source>
</evidence>
<keyword evidence="12" id="KW-1185">Reference proteome</keyword>
<dbReference type="GO" id="GO:0008654">
    <property type="term" value="P:phospholipid biosynthetic process"/>
    <property type="evidence" value="ECO:0007669"/>
    <property type="project" value="UniProtKB-UniRule"/>
</dbReference>
<feature type="transmembrane region" description="Helical" evidence="10">
    <location>
        <begin position="6"/>
        <end position="27"/>
    </location>
</feature>
<evidence type="ECO:0000256" key="2">
    <source>
        <dbReference type="ARBA" id="ARBA00022516"/>
    </source>
</evidence>
<keyword evidence="1 10" id="KW-1003">Cell membrane</keyword>
<comment type="subcellular location">
    <subcellularLocation>
        <location evidence="10">Cell membrane</location>
        <topology evidence="10">Multi-pass membrane protein</topology>
    </subcellularLocation>
</comment>
<comment type="subunit">
    <text evidence="10">Probably interacts with PlsX.</text>
</comment>
<keyword evidence="7 10" id="KW-0472">Membrane</keyword>
<dbReference type="PANTHER" id="PTHR30309">
    <property type="entry name" value="INNER MEMBRANE PROTEIN YGIH"/>
    <property type="match status" value="1"/>
</dbReference>
<evidence type="ECO:0000256" key="4">
    <source>
        <dbReference type="ARBA" id="ARBA00022692"/>
    </source>
</evidence>
<comment type="catalytic activity">
    <reaction evidence="10">
        <text>an acyl phosphate + sn-glycerol 3-phosphate = a 1-acyl-sn-glycero-3-phosphate + phosphate</text>
        <dbReference type="Rhea" id="RHEA:34075"/>
        <dbReference type="ChEBI" id="CHEBI:43474"/>
        <dbReference type="ChEBI" id="CHEBI:57597"/>
        <dbReference type="ChEBI" id="CHEBI:57970"/>
        <dbReference type="ChEBI" id="CHEBI:59918"/>
        <dbReference type="EC" id="2.3.1.275"/>
    </reaction>
</comment>
<dbReference type="GO" id="GO:0005886">
    <property type="term" value="C:plasma membrane"/>
    <property type="evidence" value="ECO:0007669"/>
    <property type="project" value="UniProtKB-SubCell"/>
</dbReference>
<keyword evidence="3 10" id="KW-0808">Transferase</keyword>
<comment type="caution">
    <text evidence="11">The sequence shown here is derived from an EMBL/GenBank/DDBJ whole genome shotgun (WGS) entry which is preliminary data.</text>
</comment>
<evidence type="ECO:0000256" key="7">
    <source>
        <dbReference type="ARBA" id="ARBA00023136"/>
    </source>
</evidence>
<evidence type="ECO:0000256" key="6">
    <source>
        <dbReference type="ARBA" id="ARBA00023098"/>
    </source>
</evidence>
<dbReference type="AlphaFoldDB" id="A0A7X2XUF4"/>
<comment type="similarity">
    <text evidence="10">Belongs to the PlsY family.</text>
</comment>
<keyword evidence="11" id="KW-0012">Acyltransferase</keyword>
<name>A0A7X2XUF4_9LACO</name>
<evidence type="ECO:0000256" key="3">
    <source>
        <dbReference type="ARBA" id="ARBA00022679"/>
    </source>
</evidence>
<dbReference type="GO" id="GO:0043772">
    <property type="term" value="F:acyl-phosphate glycerol-3-phosphate acyltransferase activity"/>
    <property type="evidence" value="ECO:0007669"/>
    <property type="project" value="UniProtKB-UniRule"/>
</dbReference>
<keyword evidence="4 10" id="KW-0812">Transmembrane</keyword>
<dbReference type="PANTHER" id="PTHR30309:SF0">
    <property type="entry name" value="GLYCEROL-3-PHOSPHATE ACYLTRANSFERASE-RELATED"/>
    <property type="match status" value="1"/>
</dbReference>
<keyword evidence="5 10" id="KW-1133">Transmembrane helix</keyword>
<evidence type="ECO:0000256" key="10">
    <source>
        <dbReference type="HAMAP-Rule" id="MF_01043"/>
    </source>
</evidence>
<dbReference type="EMBL" id="WNJO01000001">
    <property type="protein sequence ID" value="MTV81178.1"/>
    <property type="molecule type" value="Genomic_DNA"/>
</dbReference>
<dbReference type="EC" id="2.3.1.275" evidence="10"/>
<dbReference type="Proteomes" id="UP000466388">
    <property type="component" value="Unassembled WGS sequence"/>
</dbReference>
<dbReference type="SMART" id="SM01207">
    <property type="entry name" value="G3P_acyltransf"/>
    <property type="match status" value="1"/>
</dbReference>
<dbReference type="InterPro" id="IPR003811">
    <property type="entry name" value="G3P_acylTferase_PlsY"/>
</dbReference>
<proteinExistence type="inferred from homology"/>
<protein>
    <recommendedName>
        <fullName evidence="10">Glycerol-3-phosphate acyltransferase</fullName>
    </recommendedName>
    <alternativeName>
        <fullName evidence="10">Acyl-PO4 G3P acyltransferase</fullName>
    </alternativeName>
    <alternativeName>
        <fullName evidence="10">Acyl-phosphate--glycerol-3-phosphate acyltransferase</fullName>
    </alternativeName>
    <alternativeName>
        <fullName evidence="10">G3P acyltransferase</fullName>
        <shortName evidence="10">GPAT</shortName>
        <ecNumber evidence="10">2.3.1.275</ecNumber>
    </alternativeName>
    <alternativeName>
        <fullName evidence="10">Lysophosphatidic acid synthase</fullName>
        <shortName evidence="10">LPA synthase</shortName>
    </alternativeName>
</protein>